<dbReference type="KEGG" id="vg:23679885"/>
<dbReference type="GeneID" id="23679885"/>
<dbReference type="EMBL" id="KM101122">
    <property type="protein sequence ID" value="AIK69111.1"/>
    <property type="molecule type" value="Genomic_DNA"/>
</dbReference>
<organism evidence="1 2">
    <name type="scientific">Mycobacterium phage Hades</name>
    <dbReference type="NCBI Taxonomy" id="1527511"/>
    <lineage>
        <taxon>Viruses</taxon>
        <taxon>Duplodnaviria</taxon>
        <taxon>Heunggongvirae</taxon>
        <taxon>Uroviricota</taxon>
        <taxon>Caudoviricetes</taxon>
        <taxon>Gracegardnervirinae</taxon>
        <taxon>Cheoctovirus</taxon>
        <taxon>Cheoctovirus hades</taxon>
    </lineage>
</organism>
<evidence type="ECO:0000313" key="2">
    <source>
        <dbReference type="Proteomes" id="UP000202249"/>
    </source>
</evidence>
<dbReference type="GO" id="GO:0006508">
    <property type="term" value="P:proteolysis"/>
    <property type="evidence" value="ECO:0007669"/>
    <property type="project" value="UniProtKB-KW"/>
</dbReference>
<dbReference type="GO" id="GO:0008233">
    <property type="term" value="F:peptidase activity"/>
    <property type="evidence" value="ECO:0007669"/>
    <property type="project" value="UniProtKB-KW"/>
</dbReference>
<proteinExistence type="predicted"/>
<gene>
    <name evidence="1" type="primary">4</name>
    <name evidence="1" type="ORF">PBI_HADES_4</name>
</gene>
<keyword evidence="1" id="KW-0645">Protease</keyword>
<reference evidence="1 2" key="1">
    <citation type="submission" date="2014-07" db="EMBL/GenBank/DDBJ databases">
        <authorList>
            <person name="Trisler C."/>
            <person name="Antis N."/>
            <person name="Arceneaux J."/>
            <person name="Baudin R."/>
            <person name="Beutner R."/>
            <person name="Borque M."/>
            <person name="Crawford L."/>
            <person name="Fontenot A."/>
            <person name="Gillikin B."/>
            <person name="Hayes M."/>
            <person name="Jackson S."/>
            <person name="Johnston R."/>
            <person name="Kurz M."/>
            <person name="Mouawad M."/>
            <person name="Reed A."/>
            <person name="Rizzo E."/>
            <person name="Schilling C."/>
            <person name="Streeter Z."/>
            <person name="Vu J."/>
            <person name="Wilson T."/>
            <person name="Harmson J."/>
            <person name="Bhuiyan S."/>
            <person name="Scott A."/>
            <person name="Miller B."/>
            <person name="Jones J.D."/>
            <person name="Gissendanner C.R."/>
            <person name="Wiedemeier A.M."/>
            <person name="Findley A.M."/>
            <person name="Buck G.A."/>
            <person name="Campbell R."/>
            <person name="Carvalho M.R."/>
            <person name="Duckworth R.A."/>
            <person name="Dunn T."/>
            <person name="Halpern C."/>
            <person name="Johnson A."/>
            <person name="Kiflezghi M.G."/>
            <person name="Lee V."/>
            <person name="Loviza R.A."/>
            <person name="Serrano M.G."/>
            <person name="Shah Z.V."/>
            <person name="Sharma K."/>
            <person name="Voegtly L.J."/>
            <person name="Walstead R."/>
            <person name="Wang Y.P."/>
            <person name="Bradley K.W."/>
            <person name="Barker L.P."/>
            <person name="Asai D.J."/>
            <person name="Bowman C.A."/>
            <person name="Russell D.A."/>
            <person name="Pope W.H."/>
            <person name="Jacobs-Sera D."/>
            <person name="Hendrix R.W."/>
            <person name="Hatfull G.F."/>
        </authorList>
    </citation>
    <scope>NUCLEOTIDE SEQUENCE [LARGE SCALE GENOMIC DNA]</scope>
</reference>
<dbReference type="Proteomes" id="UP000202249">
    <property type="component" value="Segment"/>
</dbReference>
<protein>
    <submittedName>
        <fullName evidence="1">Capsid maturation protease</fullName>
    </submittedName>
</protein>
<name>A0A076YK56_9CAUD</name>
<evidence type="ECO:0000313" key="1">
    <source>
        <dbReference type="EMBL" id="AIK69111.1"/>
    </source>
</evidence>
<keyword evidence="1" id="KW-0378">Hydrolase</keyword>
<keyword evidence="2" id="KW-1185">Reference proteome</keyword>
<dbReference type="RefSeq" id="YP_009125183.1">
    <property type="nucleotide sequence ID" value="NC_026595.1"/>
</dbReference>
<sequence length="251" mass="27412">MDHAEYAAATAELRRRLLEYVSAAWTSVTLSDSGLQELTSSVAPVVQAAQESMAAMTSVYIAEVTQQSPVQAVEVSKIRGVPSENVYARPVITARTALSEGKSVAAALRAGQRRIENLAGTDLQLAKTHQARASFARSGFQFYRRVLTGNENCALCVIASTMRYRKNSLMPIHPGCDCDIDVIPPGMDFDTISTELLNETHDQVKAFASIADRGGRAVDYRKLIVTREHGEVGPVLAWRDQKFSGPKSIQR</sequence>
<accession>A0A076YK56</accession>
<dbReference type="OrthoDB" id="8373at10239"/>